<reference evidence="2" key="1">
    <citation type="submission" date="2005-09" db="EMBL/GenBank/DDBJ databases">
        <authorList>
            <person name="Mural R.J."/>
            <person name="Li P.W."/>
            <person name="Adams M.D."/>
            <person name="Amanatides P.G."/>
            <person name="Baden-Tillson H."/>
            <person name="Barnstead M."/>
            <person name="Chin S.H."/>
            <person name="Dew I."/>
            <person name="Evans C.A."/>
            <person name="Ferriera S."/>
            <person name="Flanigan M."/>
            <person name="Fosler C."/>
            <person name="Glodek A."/>
            <person name="Gu Z."/>
            <person name="Holt R.A."/>
            <person name="Jennings D."/>
            <person name="Kraft C.L."/>
            <person name="Lu F."/>
            <person name="Nguyen T."/>
            <person name="Nusskern D.R."/>
            <person name="Pfannkoch C.M."/>
            <person name="Sitter C."/>
            <person name="Sutton G.G."/>
            <person name="Venter J.C."/>
            <person name="Wang Z."/>
            <person name="Woodage T."/>
            <person name="Zheng X.H."/>
            <person name="Zhong F."/>
        </authorList>
    </citation>
    <scope>NUCLEOTIDE SEQUENCE [LARGE SCALE GENOMIC DNA]</scope>
    <source>
        <strain>BN</strain>
        <strain evidence="2">Sprague-Dawley</strain>
    </source>
</reference>
<dbReference type="AlphaFoldDB" id="A6KF90"/>
<proteinExistence type="predicted"/>
<evidence type="ECO:0000313" key="1">
    <source>
        <dbReference type="EMBL" id="EDL90942.1"/>
    </source>
</evidence>
<accession>A6KF90</accession>
<dbReference type="Proteomes" id="UP000234681">
    <property type="component" value="Chromosome 9"/>
</dbReference>
<dbReference type="EMBL" id="CH474043">
    <property type="protein sequence ID" value="EDL90942.1"/>
    <property type="molecule type" value="Genomic_DNA"/>
</dbReference>
<evidence type="ECO:0000313" key="2">
    <source>
        <dbReference type="Proteomes" id="UP000234681"/>
    </source>
</evidence>
<protein>
    <submittedName>
        <fullName evidence="1">RCG35619</fullName>
    </submittedName>
</protein>
<gene>
    <name evidence="1" type="ORF">rCG_35619</name>
</gene>
<sequence length="115" mass="12766">MVRCQREGLKCLLRIRLLLPPIRGSMDRIFLTFGHSDCSFKQCCSESSHHFEDICGKASCTLLCQKSVGGTGETAPWVRVPAPSLVLALACTHTHTHTHTHTPRLPITSYFLSCL</sequence>
<name>A6KF90_RAT</name>
<organism evidence="1 2">
    <name type="scientific">Rattus norvegicus</name>
    <name type="common">Rat</name>
    <dbReference type="NCBI Taxonomy" id="10116"/>
    <lineage>
        <taxon>Eukaryota</taxon>
        <taxon>Metazoa</taxon>
        <taxon>Chordata</taxon>
        <taxon>Craniata</taxon>
        <taxon>Vertebrata</taxon>
        <taxon>Euteleostomi</taxon>
        <taxon>Mammalia</taxon>
        <taxon>Eutheria</taxon>
        <taxon>Euarchontoglires</taxon>
        <taxon>Glires</taxon>
        <taxon>Rodentia</taxon>
        <taxon>Myomorpha</taxon>
        <taxon>Muroidea</taxon>
        <taxon>Muridae</taxon>
        <taxon>Murinae</taxon>
        <taxon>Rattus</taxon>
    </lineage>
</organism>